<name>A0A0M9AHL6_9EURY</name>
<organism evidence="1 2">
    <name type="scientific">Haloarcula rubripromontorii</name>
    <dbReference type="NCBI Taxonomy" id="1705562"/>
    <lineage>
        <taxon>Archaea</taxon>
        <taxon>Methanobacteriati</taxon>
        <taxon>Methanobacteriota</taxon>
        <taxon>Stenosarchaea group</taxon>
        <taxon>Halobacteria</taxon>
        <taxon>Halobacteriales</taxon>
        <taxon>Haloarculaceae</taxon>
        <taxon>Haloarcula</taxon>
    </lineage>
</organism>
<dbReference type="RefSeq" id="WP_053969418.1">
    <property type="nucleotide sequence ID" value="NZ_LIUF01000008.1"/>
</dbReference>
<evidence type="ECO:0000313" key="1">
    <source>
        <dbReference type="EMBL" id="KOX91608.1"/>
    </source>
</evidence>
<dbReference type="PATRIC" id="fig|1705562.3.peg.2080"/>
<dbReference type="Proteomes" id="UP000037729">
    <property type="component" value="Unassembled WGS sequence"/>
</dbReference>
<protein>
    <submittedName>
        <fullName evidence="1">Uncharacterized protein</fullName>
    </submittedName>
</protein>
<evidence type="ECO:0000313" key="2">
    <source>
        <dbReference type="Proteomes" id="UP000037729"/>
    </source>
</evidence>
<keyword evidence="2" id="KW-1185">Reference proteome</keyword>
<accession>A0A0M9AHL6</accession>
<reference evidence="1 2" key="1">
    <citation type="submission" date="2015-08" db="EMBL/GenBank/DDBJ databases">
        <title>Genomes of Isolates from Cabo Rojo, PR.</title>
        <authorList>
            <person name="Sanchez-Nieves R.L."/>
            <person name="Montalvo-Rodriguez R."/>
        </authorList>
    </citation>
    <scope>NUCLEOTIDE SEQUENCE [LARGE SCALE GENOMIC DNA]</scope>
    <source>
        <strain evidence="1 2">SL3</strain>
    </source>
</reference>
<gene>
    <name evidence="1" type="ORF">AMS69_17970</name>
</gene>
<dbReference type="EMBL" id="LIUF01000008">
    <property type="protein sequence ID" value="KOX91608.1"/>
    <property type="molecule type" value="Genomic_DNA"/>
</dbReference>
<proteinExistence type="predicted"/>
<sequence length="109" mass="11788">MSDVESLLNEALTECQPLVDFAGAEKLAGGRPATQLDIRDGEVFVELYVAGDGGVVVIDYVPGMMIGDTAYCGDVEETHKAVVRLARHTECEVLRDDFDVLAEEAGDQR</sequence>
<dbReference type="STRING" id="1705562.AMS69_17970"/>
<comment type="caution">
    <text evidence="1">The sequence shown here is derived from an EMBL/GenBank/DDBJ whole genome shotgun (WGS) entry which is preliminary data.</text>
</comment>
<dbReference type="AlphaFoldDB" id="A0A0M9AHL6"/>